<dbReference type="EMBL" id="VDMD01000008">
    <property type="protein sequence ID" value="TRM63974.1"/>
    <property type="molecule type" value="Genomic_DNA"/>
</dbReference>
<dbReference type="Proteomes" id="UP000320762">
    <property type="component" value="Unassembled WGS sequence"/>
</dbReference>
<protein>
    <submittedName>
        <fullName evidence="2">Mitochondrial ribosomal protein subunit L20-domain-containing protein</fullName>
    </submittedName>
</protein>
<dbReference type="STRING" id="97359.A0A550CGR8"/>
<reference evidence="2 3" key="1">
    <citation type="journal article" date="2019" name="New Phytol.">
        <title>Comparative genomics reveals unique wood-decay strategies and fruiting body development in the Schizophyllaceae.</title>
        <authorList>
            <person name="Almasi E."/>
            <person name="Sahu N."/>
            <person name="Krizsan K."/>
            <person name="Balint B."/>
            <person name="Kovacs G.M."/>
            <person name="Kiss B."/>
            <person name="Cseklye J."/>
            <person name="Drula E."/>
            <person name="Henrissat B."/>
            <person name="Nagy I."/>
            <person name="Chovatia M."/>
            <person name="Adam C."/>
            <person name="LaButti K."/>
            <person name="Lipzen A."/>
            <person name="Riley R."/>
            <person name="Grigoriev I.V."/>
            <person name="Nagy L.G."/>
        </authorList>
    </citation>
    <scope>NUCLEOTIDE SEQUENCE [LARGE SCALE GENOMIC DNA]</scope>
    <source>
        <strain evidence="2 3">NL-1724</strain>
    </source>
</reference>
<dbReference type="GO" id="GO:0003735">
    <property type="term" value="F:structural constituent of ribosome"/>
    <property type="evidence" value="ECO:0007669"/>
    <property type="project" value="TreeGrafter"/>
</dbReference>
<keyword evidence="2" id="KW-0689">Ribosomal protein</keyword>
<comment type="caution">
    <text evidence="2">The sequence shown here is derived from an EMBL/GenBank/DDBJ whole genome shotgun (WGS) entry which is preliminary data.</text>
</comment>
<dbReference type="AlphaFoldDB" id="A0A550CGR8"/>
<accession>A0A550CGR8</accession>
<dbReference type="GO" id="GO:0005762">
    <property type="term" value="C:mitochondrial large ribosomal subunit"/>
    <property type="evidence" value="ECO:0007669"/>
    <property type="project" value="TreeGrafter"/>
</dbReference>
<keyword evidence="3" id="KW-1185">Reference proteome</keyword>
<name>A0A550CGR8_9AGAR</name>
<feature type="compositionally biased region" description="Low complexity" evidence="1">
    <location>
        <begin position="94"/>
        <end position="103"/>
    </location>
</feature>
<evidence type="ECO:0000256" key="1">
    <source>
        <dbReference type="SAM" id="MobiDB-lite"/>
    </source>
</evidence>
<feature type="region of interest" description="Disordered" evidence="1">
    <location>
        <begin position="76"/>
        <end position="140"/>
    </location>
</feature>
<dbReference type="Pfam" id="PF12824">
    <property type="entry name" value="MRP-L20"/>
    <property type="match status" value="1"/>
</dbReference>
<gene>
    <name evidence="2" type="ORF">BD626DRAFT_263594</name>
</gene>
<dbReference type="PANTHER" id="PTHR28266:SF1">
    <property type="entry name" value="LARGE RIBOSOMAL SUBUNIT PROTEIN ML58"/>
    <property type="match status" value="1"/>
</dbReference>
<dbReference type="InterPro" id="IPR024388">
    <property type="entry name" value="Ribosomal_mL58"/>
</dbReference>
<sequence length="221" mass="24858">MSCLRIPGRGHSFSSPAAMNVHRRLGSVALTFRRTYASRYPRPKPGTSERPASRPPDPLTHSAAAAVSELDDDALTFIHRPPPSAPSPNSYTTLPASPLLRPRPAAEEGDVEAAAPETPARALPPVFRRADRDPKEQVSSHVIRRMREMRNRDPAKYTRGVLARTFNTTEAFVGMVAAISKKSVRKARVRDRDAQHAKQREGWSERREMIVAIRHKRREFW</sequence>
<feature type="compositionally biased region" description="Basic and acidic residues" evidence="1">
    <location>
        <begin position="128"/>
        <end position="138"/>
    </location>
</feature>
<feature type="region of interest" description="Disordered" evidence="1">
    <location>
        <begin position="36"/>
        <end position="63"/>
    </location>
</feature>
<dbReference type="PANTHER" id="PTHR28266">
    <property type="entry name" value="54S RIBOSOMAL PROTEIN L20, MITOCHONDRIAL"/>
    <property type="match status" value="1"/>
</dbReference>
<proteinExistence type="predicted"/>
<evidence type="ECO:0000313" key="3">
    <source>
        <dbReference type="Proteomes" id="UP000320762"/>
    </source>
</evidence>
<dbReference type="OrthoDB" id="6021263at2759"/>
<organism evidence="2 3">
    <name type="scientific">Schizophyllum amplum</name>
    <dbReference type="NCBI Taxonomy" id="97359"/>
    <lineage>
        <taxon>Eukaryota</taxon>
        <taxon>Fungi</taxon>
        <taxon>Dikarya</taxon>
        <taxon>Basidiomycota</taxon>
        <taxon>Agaricomycotina</taxon>
        <taxon>Agaricomycetes</taxon>
        <taxon>Agaricomycetidae</taxon>
        <taxon>Agaricales</taxon>
        <taxon>Schizophyllaceae</taxon>
        <taxon>Schizophyllum</taxon>
    </lineage>
</organism>
<keyword evidence="2" id="KW-0687">Ribonucleoprotein</keyword>
<evidence type="ECO:0000313" key="2">
    <source>
        <dbReference type="EMBL" id="TRM63974.1"/>
    </source>
</evidence>